<evidence type="ECO:0000259" key="1">
    <source>
        <dbReference type="Pfam" id="PF00112"/>
    </source>
</evidence>
<name>A0A565C8A4_9BRAS</name>
<dbReference type="InterPro" id="IPR038765">
    <property type="entry name" value="Papain-like_cys_pep_sf"/>
</dbReference>
<dbReference type="AlphaFoldDB" id="A0A565C8A4"/>
<dbReference type="Gene3D" id="3.90.70.10">
    <property type="entry name" value="Cysteine proteinases"/>
    <property type="match status" value="1"/>
</dbReference>
<comment type="caution">
    <text evidence="2">The sequence shown here is derived from an EMBL/GenBank/DDBJ whole genome shotgun (WGS) entry which is preliminary data.</text>
</comment>
<protein>
    <recommendedName>
        <fullName evidence="1">Peptidase C1A papain C-terminal domain-containing protein</fullName>
    </recommendedName>
</protein>
<dbReference type="EMBL" id="CABITT030000007">
    <property type="protein sequence ID" value="VVB09893.1"/>
    <property type="molecule type" value="Genomic_DNA"/>
</dbReference>
<sequence>MDNRGVLQWPANRFLLFYYGRRLCWSASITAQATALLRLHGTLLFDMPLSIQHVVTWMSFHGLIVEGEGGALRDLMTVHPFLFYEGYVAEAFYPTTWSLNDELPLFPIGTPRFGITDFARLSLTAENASTYEQQLILHLEHSPITCVSPSYPSFGAYNGLGIWYPTPAEVTAGFRFLHAMMLSGHGVDEFGVGYWELQQTRGPAYGYGGFVRIARHLKLIRNAFLMGVNGVGYCYRTFDRMMLRNTSIAYGRVQMYPYLHFN</sequence>
<dbReference type="GO" id="GO:0006508">
    <property type="term" value="P:proteolysis"/>
    <property type="evidence" value="ECO:0007669"/>
    <property type="project" value="InterPro"/>
</dbReference>
<dbReference type="SUPFAM" id="SSF54001">
    <property type="entry name" value="Cysteine proteinases"/>
    <property type="match status" value="1"/>
</dbReference>
<gene>
    <name evidence="2" type="ORF">ANE_LOCUS20337</name>
</gene>
<feature type="domain" description="Peptidase C1A papain C-terminal" evidence="1">
    <location>
        <begin position="125"/>
        <end position="217"/>
    </location>
</feature>
<dbReference type="Pfam" id="PF00112">
    <property type="entry name" value="Peptidase_C1"/>
    <property type="match status" value="1"/>
</dbReference>
<reference evidence="2" key="1">
    <citation type="submission" date="2019-07" db="EMBL/GenBank/DDBJ databases">
        <authorList>
            <person name="Dittberner H."/>
        </authorList>
    </citation>
    <scope>NUCLEOTIDE SEQUENCE [LARGE SCALE GENOMIC DNA]</scope>
</reference>
<keyword evidence="3" id="KW-1185">Reference proteome</keyword>
<organism evidence="2 3">
    <name type="scientific">Arabis nemorensis</name>
    <dbReference type="NCBI Taxonomy" id="586526"/>
    <lineage>
        <taxon>Eukaryota</taxon>
        <taxon>Viridiplantae</taxon>
        <taxon>Streptophyta</taxon>
        <taxon>Embryophyta</taxon>
        <taxon>Tracheophyta</taxon>
        <taxon>Spermatophyta</taxon>
        <taxon>Magnoliopsida</taxon>
        <taxon>eudicotyledons</taxon>
        <taxon>Gunneridae</taxon>
        <taxon>Pentapetalae</taxon>
        <taxon>rosids</taxon>
        <taxon>malvids</taxon>
        <taxon>Brassicales</taxon>
        <taxon>Brassicaceae</taxon>
        <taxon>Arabideae</taxon>
        <taxon>Arabis</taxon>
    </lineage>
</organism>
<dbReference type="InterPro" id="IPR000668">
    <property type="entry name" value="Peptidase_C1A_C"/>
</dbReference>
<accession>A0A565C8A4</accession>
<dbReference type="OrthoDB" id="1106339at2759"/>
<dbReference type="GO" id="GO:0008234">
    <property type="term" value="F:cysteine-type peptidase activity"/>
    <property type="evidence" value="ECO:0007669"/>
    <property type="project" value="InterPro"/>
</dbReference>
<proteinExistence type="predicted"/>
<evidence type="ECO:0000313" key="2">
    <source>
        <dbReference type="EMBL" id="VVB09893.1"/>
    </source>
</evidence>
<evidence type="ECO:0000313" key="3">
    <source>
        <dbReference type="Proteomes" id="UP000489600"/>
    </source>
</evidence>
<dbReference type="Proteomes" id="UP000489600">
    <property type="component" value="Unassembled WGS sequence"/>
</dbReference>